<feature type="region of interest" description="Disordered" evidence="8">
    <location>
        <begin position="85"/>
        <end position="254"/>
    </location>
</feature>
<dbReference type="GO" id="GO:0098552">
    <property type="term" value="C:side of membrane"/>
    <property type="evidence" value="ECO:0007669"/>
    <property type="project" value="UniProtKB-KW"/>
</dbReference>
<dbReference type="InterPro" id="IPR012946">
    <property type="entry name" value="X8"/>
</dbReference>
<dbReference type="FunFam" id="1.20.58.1040:FF:000001">
    <property type="entry name" value="Glucan endo-1,3-beta-glucosidase 4"/>
    <property type="match status" value="1"/>
</dbReference>
<dbReference type="SMART" id="SM00768">
    <property type="entry name" value="X8"/>
    <property type="match status" value="1"/>
</dbReference>
<evidence type="ECO:0000256" key="4">
    <source>
        <dbReference type="ARBA" id="ARBA00022729"/>
    </source>
</evidence>
<name>A0AA41VEV2_PAPNU</name>
<dbReference type="Proteomes" id="UP001177140">
    <property type="component" value="Unassembled WGS sequence"/>
</dbReference>
<sequence length="409" mass="43541">MAPRRNTKTTWMIISIICILLTIPCSIPQYAEARISKDQIKNLQHFESYRNIKTTNVKLKKFNHLGLMDPPLDLPNSKSYGVGSPFSLPPFDSLPPTSLSDTKPPECEDSPSTPPPPPSTSTSTPTPTTPTIDTPFPPSPSSPYILTPIFPIQSPPQVPSENPYQSPPFIDPNPPENSPLTPTTPGSPYFVPTPTQSPPFSDPNPPENSPLTPSTPDYIPSPTIYVPAPPEYVPSPPGNIPSPTGYVPGPPDYEPSPPAYVPSPDVGYVPSPDVGYVPSPSINVPSPTGYGVSPGLPVFQPPVLFPPPTGPPSPFNGPQRALWCVVKPSVPDPIIEEAMNYACGSGADCGSIQPQGTCYHPETLVAHASYAFNSYWQRTKAAGGTCDFGGTAILVTIDPSSNGCHFIAT</sequence>
<dbReference type="Pfam" id="PF07983">
    <property type="entry name" value="X8"/>
    <property type="match status" value="1"/>
</dbReference>
<evidence type="ECO:0000256" key="5">
    <source>
        <dbReference type="ARBA" id="ARBA00023136"/>
    </source>
</evidence>
<evidence type="ECO:0000256" key="6">
    <source>
        <dbReference type="ARBA" id="ARBA00023157"/>
    </source>
</evidence>
<keyword evidence="4 9" id="KW-0732">Signal</keyword>
<evidence type="ECO:0000256" key="9">
    <source>
        <dbReference type="SAM" id="SignalP"/>
    </source>
</evidence>
<comment type="subcellular location">
    <subcellularLocation>
        <location evidence="1">Cell membrane</location>
        <topology evidence="1">Lipid-anchor</topology>
        <topology evidence="1">GPI-anchor</topology>
    </subcellularLocation>
</comment>
<feature type="compositionally biased region" description="Pro residues" evidence="8">
    <location>
        <begin position="165"/>
        <end position="177"/>
    </location>
</feature>
<evidence type="ECO:0000313" key="11">
    <source>
        <dbReference type="EMBL" id="MCL7039984.1"/>
    </source>
</evidence>
<evidence type="ECO:0000256" key="3">
    <source>
        <dbReference type="ARBA" id="ARBA00022622"/>
    </source>
</evidence>
<feature type="compositionally biased region" description="Pro residues" evidence="8">
    <location>
        <begin position="227"/>
        <end position="240"/>
    </location>
</feature>
<dbReference type="PANTHER" id="PTHR31044">
    <property type="entry name" value="BETA-1,3 GLUCANASE"/>
    <property type="match status" value="1"/>
</dbReference>
<protein>
    <recommendedName>
        <fullName evidence="10">X8 domain-containing protein</fullName>
    </recommendedName>
</protein>
<keyword evidence="2" id="KW-1003">Cell membrane</keyword>
<evidence type="ECO:0000256" key="7">
    <source>
        <dbReference type="ARBA" id="ARBA00023180"/>
    </source>
</evidence>
<keyword evidence="6" id="KW-1015">Disulfide bond</keyword>
<dbReference type="PRINTS" id="PR01217">
    <property type="entry name" value="PRICHEXTENSN"/>
</dbReference>
<keyword evidence="12" id="KW-1185">Reference proteome</keyword>
<feature type="compositionally biased region" description="Low complexity" evidence="8">
    <location>
        <begin position="120"/>
        <end position="134"/>
    </location>
</feature>
<feature type="domain" description="X8" evidence="10">
    <location>
        <begin position="322"/>
        <end position="406"/>
    </location>
</feature>
<dbReference type="InterPro" id="IPR044788">
    <property type="entry name" value="X8_dom_prot"/>
</dbReference>
<dbReference type="Gene3D" id="1.20.58.1040">
    <property type="match status" value="1"/>
</dbReference>
<accession>A0AA41VEV2</accession>
<feature type="signal peptide" evidence="9">
    <location>
        <begin position="1"/>
        <end position="33"/>
    </location>
</feature>
<proteinExistence type="predicted"/>
<comment type="caution">
    <text evidence="11">The sequence shown here is derived from an EMBL/GenBank/DDBJ whole genome shotgun (WGS) entry which is preliminary data.</text>
</comment>
<dbReference type="AlphaFoldDB" id="A0AA41VEV2"/>
<evidence type="ECO:0000313" key="12">
    <source>
        <dbReference type="Proteomes" id="UP001177140"/>
    </source>
</evidence>
<feature type="compositionally biased region" description="Pro residues" evidence="8">
    <location>
        <begin position="195"/>
        <end position="208"/>
    </location>
</feature>
<evidence type="ECO:0000259" key="10">
    <source>
        <dbReference type="SMART" id="SM00768"/>
    </source>
</evidence>
<evidence type="ECO:0000256" key="1">
    <source>
        <dbReference type="ARBA" id="ARBA00004609"/>
    </source>
</evidence>
<keyword evidence="3" id="KW-0449">Lipoprotein</keyword>
<evidence type="ECO:0000256" key="8">
    <source>
        <dbReference type="SAM" id="MobiDB-lite"/>
    </source>
</evidence>
<reference evidence="11" key="1">
    <citation type="submission" date="2022-03" db="EMBL/GenBank/DDBJ databases">
        <title>A functionally conserved STORR gene fusion in Papaver species that diverged 16.8 million years ago.</title>
        <authorList>
            <person name="Catania T."/>
        </authorList>
    </citation>
    <scope>NUCLEOTIDE SEQUENCE</scope>
    <source>
        <strain evidence="11">S-191538</strain>
    </source>
</reference>
<dbReference type="EMBL" id="JAJJMA010207141">
    <property type="protein sequence ID" value="MCL7039984.1"/>
    <property type="molecule type" value="Genomic_DNA"/>
</dbReference>
<gene>
    <name evidence="11" type="ORF">MKW94_016608</name>
</gene>
<dbReference type="PANTHER" id="PTHR31044:SF28">
    <property type="entry name" value="CARBOHYDRATE-BINDING X8 DOMAIN SUPERFAMILY PROTEIN"/>
    <property type="match status" value="1"/>
</dbReference>
<feature type="chain" id="PRO_5041402255" description="X8 domain-containing protein" evidence="9">
    <location>
        <begin position="34"/>
        <end position="409"/>
    </location>
</feature>
<dbReference type="GO" id="GO:0009506">
    <property type="term" value="C:plasmodesma"/>
    <property type="evidence" value="ECO:0007669"/>
    <property type="project" value="UniProtKB-ARBA"/>
</dbReference>
<evidence type="ECO:0000256" key="2">
    <source>
        <dbReference type="ARBA" id="ARBA00022475"/>
    </source>
</evidence>
<organism evidence="11 12">
    <name type="scientific">Papaver nudicaule</name>
    <name type="common">Iceland poppy</name>
    <dbReference type="NCBI Taxonomy" id="74823"/>
    <lineage>
        <taxon>Eukaryota</taxon>
        <taxon>Viridiplantae</taxon>
        <taxon>Streptophyta</taxon>
        <taxon>Embryophyta</taxon>
        <taxon>Tracheophyta</taxon>
        <taxon>Spermatophyta</taxon>
        <taxon>Magnoliopsida</taxon>
        <taxon>Ranunculales</taxon>
        <taxon>Papaveraceae</taxon>
        <taxon>Papaveroideae</taxon>
        <taxon>Papaver</taxon>
    </lineage>
</organism>
<dbReference type="GO" id="GO:0005886">
    <property type="term" value="C:plasma membrane"/>
    <property type="evidence" value="ECO:0007669"/>
    <property type="project" value="UniProtKB-SubCell"/>
</dbReference>
<keyword evidence="3" id="KW-0336">GPI-anchor</keyword>
<feature type="compositionally biased region" description="Low complexity" evidence="8">
    <location>
        <begin position="85"/>
        <end position="101"/>
    </location>
</feature>
<keyword evidence="7" id="KW-0325">Glycoprotein</keyword>
<keyword evidence="5" id="KW-0472">Membrane</keyword>